<dbReference type="Proteomes" id="UP000317638">
    <property type="component" value="Unassembled WGS sequence"/>
</dbReference>
<proteinExistence type="predicted"/>
<evidence type="ECO:0000313" key="2">
    <source>
        <dbReference type="EMBL" id="TRY19566.1"/>
    </source>
</evidence>
<evidence type="ECO:0000313" key="3">
    <source>
        <dbReference type="Proteomes" id="UP000317638"/>
    </source>
</evidence>
<dbReference type="EMBL" id="VKKG01000001">
    <property type="protein sequence ID" value="TRY19566.1"/>
    <property type="molecule type" value="Genomic_DNA"/>
</dbReference>
<evidence type="ECO:0000256" key="1">
    <source>
        <dbReference type="SAM" id="Phobius"/>
    </source>
</evidence>
<gene>
    <name evidence="2" type="ORF">FOJ82_01295</name>
</gene>
<keyword evidence="1" id="KW-0472">Membrane</keyword>
<dbReference type="OrthoDB" id="3177419at2"/>
<feature type="transmembrane region" description="Helical" evidence="1">
    <location>
        <begin position="12"/>
        <end position="36"/>
    </location>
</feature>
<accession>A0A553K4E8</accession>
<protein>
    <submittedName>
        <fullName evidence="2">Uncharacterized protein</fullName>
    </submittedName>
</protein>
<reference evidence="2 3" key="1">
    <citation type="submission" date="2019-07" db="EMBL/GenBank/DDBJ databases">
        <authorList>
            <person name="Zhou L.-Y."/>
        </authorList>
    </citation>
    <scope>NUCLEOTIDE SEQUENCE [LARGE SCALE GENOMIC DNA]</scope>
    <source>
        <strain evidence="2 3">YIM 101269</strain>
    </source>
</reference>
<feature type="transmembrane region" description="Helical" evidence="1">
    <location>
        <begin position="57"/>
        <end position="84"/>
    </location>
</feature>
<dbReference type="AlphaFoldDB" id="A0A553K4E8"/>
<keyword evidence="3" id="KW-1185">Reference proteome</keyword>
<dbReference type="RefSeq" id="WP_143936652.1">
    <property type="nucleotide sequence ID" value="NZ_VKKG01000001.1"/>
</dbReference>
<comment type="caution">
    <text evidence="2">The sequence shown here is derived from an EMBL/GenBank/DDBJ whole genome shotgun (WGS) entry which is preliminary data.</text>
</comment>
<name>A0A553K4E8_9ACTN</name>
<keyword evidence="1" id="KW-0812">Transmembrane</keyword>
<keyword evidence="1" id="KW-1133">Transmembrane helix</keyword>
<sequence>MNIFLNLLEGAWHVLLAGLILGAGLPALFALGIRALSYGADDGQKDSDHKPHPGMRVLAYACFAVVLAAIGLGIGVIVAGGFGLEVQLGWPLFVRE</sequence>
<organism evidence="2 3">
    <name type="scientific">Tessaracoccus rhinocerotis</name>
    <dbReference type="NCBI Taxonomy" id="1689449"/>
    <lineage>
        <taxon>Bacteria</taxon>
        <taxon>Bacillati</taxon>
        <taxon>Actinomycetota</taxon>
        <taxon>Actinomycetes</taxon>
        <taxon>Propionibacteriales</taxon>
        <taxon>Propionibacteriaceae</taxon>
        <taxon>Tessaracoccus</taxon>
    </lineage>
</organism>